<dbReference type="GO" id="GO:0006465">
    <property type="term" value="P:signal peptide processing"/>
    <property type="evidence" value="ECO:0007669"/>
    <property type="project" value="TreeGrafter"/>
</dbReference>
<dbReference type="KEGG" id="samy:DB32_008804"/>
<accession>A0A0F6WAL4</accession>
<dbReference type="PANTHER" id="PTHR30487:SF0">
    <property type="entry name" value="PREPILIN LEADER PEPTIDASE_N-METHYLTRANSFERASE-RELATED"/>
    <property type="match status" value="1"/>
</dbReference>
<gene>
    <name evidence="4" type="ORF">DB32_008804</name>
</gene>
<evidence type="ECO:0000256" key="1">
    <source>
        <dbReference type="ARBA" id="ARBA00005801"/>
    </source>
</evidence>
<protein>
    <submittedName>
        <fullName evidence="4">Type IV prepilin peptidase TadV/CpaA</fullName>
    </submittedName>
</protein>
<feature type="transmembrane region" description="Helical" evidence="2">
    <location>
        <begin position="12"/>
        <end position="30"/>
    </location>
</feature>
<proteinExistence type="inferred from homology"/>
<feature type="transmembrane region" description="Helical" evidence="2">
    <location>
        <begin position="60"/>
        <end position="79"/>
    </location>
</feature>
<sequence length="186" mass="19938">MFGLGPDPELLPYLYGLAVVMTAVAAFTDWRTGHIPNWLTLPPLFLAPLVHGLMNGAEGFFGSILAVAICGAVPLLMFWRGGMAGGDVKLFAAIAAVCGIEVGLEAEFLAFIVAGIYALGRLAWQGKLLRTLGNSLYMGMNPLLPQRLRKPISPELLHTLRLGGAIFAGTLIAVFSRLQTFFMFGT</sequence>
<name>A0A0F6WAL4_9BACT</name>
<dbReference type="Gene3D" id="1.20.120.1220">
    <property type="match status" value="1"/>
</dbReference>
<keyword evidence="5" id="KW-1185">Reference proteome</keyword>
<feature type="transmembrane region" description="Helical" evidence="2">
    <location>
        <begin position="156"/>
        <end position="175"/>
    </location>
</feature>
<keyword evidence="2" id="KW-0472">Membrane</keyword>
<dbReference type="PANTHER" id="PTHR30487">
    <property type="entry name" value="TYPE 4 PREPILIN-LIKE PROTEINS LEADER PEPTIDE-PROCESSING ENZYME"/>
    <property type="match status" value="1"/>
</dbReference>
<dbReference type="OrthoDB" id="5508079at2"/>
<evidence type="ECO:0000313" key="4">
    <source>
        <dbReference type="EMBL" id="AKF11655.1"/>
    </source>
</evidence>
<organism evidence="4 5">
    <name type="scientific">Sandaracinus amylolyticus</name>
    <dbReference type="NCBI Taxonomy" id="927083"/>
    <lineage>
        <taxon>Bacteria</taxon>
        <taxon>Pseudomonadati</taxon>
        <taxon>Myxococcota</taxon>
        <taxon>Polyangia</taxon>
        <taxon>Polyangiales</taxon>
        <taxon>Sandaracinaceae</taxon>
        <taxon>Sandaracinus</taxon>
    </lineage>
</organism>
<evidence type="ECO:0000256" key="2">
    <source>
        <dbReference type="SAM" id="Phobius"/>
    </source>
</evidence>
<keyword evidence="2" id="KW-1133">Transmembrane helix</keyword>
<keyword evidence="2" id="KW-0812">Transmembrane</keyword>
<dbReference type="InterPro" id="IPR000045">
    <property type="entry name" value="Prepilin_IV_endopep_pep"/>
</dbReference>
<reference evidence="4 5" key="1">
    <citation type="submission" date="2015-03" db="EMBL/GenBank/DDBJ databases">
        <title>Genome assembly of Sandaracinus amylolyticus DSM 53668.</title>
        <authorList>
            <person name="Sharma G."/>
            <person name="Subramanian S."/>
        </authorList>
    </citation>
    <scope>NUCLEOTIDE SEQUENCE [LARGE SCALE GENOMIC DNA]</scope>
    <source>
        <strain evidence="4 5">DSM 53668</strain>
    </source>
</reference>
<dbReference type="GO" id="GO:0004190">
    <property type="term" value="F:aspartic-type endopeptidase activity"/>
    <property type="evidence" value="ECO:0007669"/>
    <property type="project" value="InterPro"/>
</dbReference>
<comment type="similarity">
    <text evidence="1">Belongs to the peptidase A24 family.</text>
</comment>
<dbReference type="RefSeq" id="WP_053238499.1">
    <property type="nucleotide sequence ID" value="NZ_CP011125.1"/>
</dbReference>
<dbReference type="Pfam" id="PF01478">
    <property type="entry name" value="Peptidase_A24"/>
    <property type="match status" value="1"/>
</dbReference>
<dbReference type="GO" id="GO:0005886">
    <property type="term" value="C:plasma membrane"/>
    <property type="evidence" value="ECO:0007669"/>
    <property type="project" value="TreeGrafter"/>
</dbReference>
<feature type="transmembrane region" description="Helical" evidence="2">
    <location>
        <begin position="91"/>
        <end position="119"/>
    </location>
</feature>
<dbReference type="STRING" id="927083.DB32_008804"/>
<dbReference type="Proteomes" id="UP000034883">
    <property type="component" value="Chromosome"/>
</dbReference>
<dbReference type="AlphaFoldDB" id="A0A0F6WAL4"/>
<feature type="domain" description="Prepilin type IV endopeptidase peptidase" evidence="3">
    <location>
        <begin position="18"/>
        <end position="119"/>
    </location>
</feature>
<evidence type="ECO:0000259" key="3">
    <source>
        <dbReference type="Pfam" id="PF01478"/>
    </source>
</evidence>
<dbReference type="EMBL" id="CP011125">
    <property type="protein sequence ID" value="AKF11655.1"/>
    <property type="molecule type" value="Genomic_DNA"/>
</dbReference>
<dbReference type="InterPro" id="IPR050882">
    <property type="entry name" value="Prepilin_peptidase/N-MTase"/>
</dbReference>
<evidence type="ECO:0000313" key="5">
    <source>
        <dbReference type="Proteomes" id="UP000034883"/>
    </source>
</evidence>